<dbReference type="EMBL" id="CP007230">
    <property type="protein sequence ID" value="AHK20996.1"/>
    <property type="molecule type" value="Genomic_DNA"/>
</dbReference>
<keyword evidence="3" id="KW-1185">Reference proteome</keyword>
<reference evidence="2 3" key="1">
    <citation type="journal article" date="2014" name="Genome Announc.">
        <title>Genome Sequence of Yersinia similis Y228T, a Member of the Yersinia pseudotuberculosis Complex.</title>
        <authorList>
            <person name="Sprague L.D."/>
            <person name="Neubauer H."/>
        </authorList>
    </citation>
    <scope>NUCLEOTIDE SEQUENCE [LARGE SCALE GENOMIC DNA]</scope>
    <source>
        <strain evidence="2 3">228</strain>
    </source>
</reference>
<sequence>MKMERLTTGISYTASGGGALFWFKQLLNGFAPEQWAAIGVLGSLMFAFLTFLTNLYFKVREDKRKAAKGE</sequence>
<evidence type="ECO:0000313" key="2">
    <source>
        <dbReference type="EMBL" id="AHK20996.1"/>
    </source>
</evidence>
<dbReference type="Pfam" id="PF04971">
    <property type="entry name" value="Phage_holin_2_1"/>
    <property type="match status" value="1"/>
</dbReference>
<accession>A0ABM5Q246</accession>
<evidence type="ECO:0000313" key="3">
    <source>
        <dbReference type="Proteomes" id="UP000019439"/>
    </source>
</evidence>
<feature type="transmembrane region" description="Helical" evidence="1">
    <location>
        <begin position="35"/>
        <end position="57"/>
    </location>
</feature>
<proteinExistence type="predicted"/>
<dbReference type="Proteomes" id="UP000019439">
    <property type="component" value="Chromosome"/>
</dbReference>
<organism evidence="2 3">
    <name type="scientific">Yersinia similis</name>
    <dbReference type="NCBI Taxonomy" id="367190"/>
    <lineage>
        <taxon>Bacteria</taxon>
        <taxon>Pseudomonadati</taxon>
        <taxon>Pseudomonadota</taxon>
        <taxon>Gammaproteobacteria</taxon>
        <taxon>Enterobacterales</taxon>
        <taxon>Yersiniaceae</taxon>
        <taxon>Yersinia</taxon>
    </lineage>
</organism>
<keyword evidence="1" id="KW-1133">Transmembrane helix</keyword>
<evidence type="ECO:0000256" key="1">
    <source>
        <dbReference type="SAM" id="Phobius"/>
    </source>
</evidence>
<dbReference type="PIRSF" id="PIRSF030786">
    <property type="entry name" value="Lysis_S"/>
    <property type="match status" value="1"/>
</dbReference>
<protein>
    <submittedName>
        <fullName evidence="2">Holin</fullName>
    </submittedName>
</protein>
<gene>
    <name evidence="2" type="ORF">BF17_18175</name>
</gene>
<name>A0ABM5Q246_9GAMM</name>
<dbReference type="InterPro" id="IPR007054">
    <property type="entry name" value="Lysis_S"/>
</dbReference>
<keyword evidence="1" id="KW-0472">Membrane</keyword>
<keyword evidence="1" id="KW-0812">Transmembrane</keyword>